<name>A0AAE0WJ54_9PEZI</name>
<proteinExistence type="inferred from homology"/>
<feature type="domain" description="Amidase" evidence="3">
    <location>
        <begin position="35"/>
        <end position="143"/>
    </location>
</feature>
<comment type="similarity">
    <text evidence="1">Belongs to the amidase family.</text>
</comment>
<dbReference type="PANTHER" id="PTHR46072:SF3">
    <property type="entry name" value="AMIDASE"/>
    <property type="match status" value="1"/>
</dbReference>
<dbReference type="InterPro" id="IPR036928">
    <property type="entry name" value="AS_sf"/>
</dbReference>
<dbReference type="AlphaFoldDB" id="A0AAE0WJ54"/>
<keyword evidence="5" id="KW-1185">Reference proteome</keyword>
<dbReference type="PANTHER" id="PTHR46072">
    <property type="entry name" value="AMIDASE-RELATED-RELATED"/>
    <property type="match status" value="1"/>
</dbReference>
<dbReference type="Proteomes" id="UP001274830">
    <property type="component" value="Unassembled WGS sequence"/>
</dbReference>
<dbReference type="EMBL" id="JAUTXT010000033">
    <property type="protein sequence ID" value="KAK3672394.1"/>
    <property type="molecule type" value="Genomic_DNA"/>
</dbReference>
<accession>A0AAE0WJ54</accession>
<protein>
    <recommendedName>
        <fullName evidence="3">Amidase domain-containing protein</fullName>
    </recommendedName>
</protein>
<gene>
    <name evidence="4" type="ORF">LTR78_007701</name>
</gene>
<dbReference type="Pfam" id="PF01425">
    <property type="entry name" value="Amidase"/>
    <property type="match status" value="1"/>
</dbReference>
<dbReference type="InterPro" id="IPR023631">
    <property type="entry name" value="Amidase_dom"/>
</dbReference>
<dbReference type="GO" id="GO:0016787">
    <property type="term" value="F:hydrolase activity"/>
    <property type="evidence" value="ECO:0007669"/>
    <property type="project" value="UniProtKB-KW"/>
</dbReference>
<comment type="caution">
    <text evidence="4">The sequence shown here is derived from an EMBL/GenBank/DDBJ whole genome shotgun (WGS) entry which is preliminary data.</text>
</comment>
<evidence type="ECO:0000256" key="1">
    <source>
        <dbReference type="ARBA" id="ARBA00009199"/>
    </source>
</evidence>
<evidence type="ECO:0000313" key="4">
    <source>
        <dbReference type="EMBL" id="KAK3672394.1"/>
    </source>
</evidence>
<dbReference type="SUPFAM" id="SSF75304">
    <property type="entry name" value="Amidase signature (AS) enzymes"/>
    <property type="match status" value="1"/>
</dbReference>
<evidence type="ECO:0000256" key="2">
    <source>
        <dbReference type="ARBA" id="ARBA00022801"/>
    </source>
</evidence>
<reference evidence="4" key="1">
    <citation type="submission" date="2023-07" db="EMBL/GenBank/DDBJ databases">
        <title>Black Yeasts Isolated from many extreme environments.</title>
        <authorList>
            <person name="Coleine C."/>
            <person name="Stajich J.E."/>
            <person name="Selbmann L."/>
        </authorList>
    </citation>
    <scope>NUCLEOTIDE SEQUENCE</scope>
    <source>
        <strain evidence="4">CCFEE 5485</strain>
    </source>
</reference>
<organism evidence="4 5">
    <name type="scientific">Recurvomyces mirabilis</name>
    <dbReference type="NCBI Taxonomy" id="574656"/>
    <lineage>
        <taxon>Eukaryota</taxon>
        <taxon>Fungi</taxon>
        <taxon>Dikarya</taxon>
        <taxon>Ascomycota</taxon>
        <taxon>Pezizomycotina</taxon>
        <taxon>Dothideomycetes</taxon>
        <taxon>Dothideomycetidae</taxon>
        <taxon>Mycosphaerellales</taxon>
        <taxon>Teratosphaeriaceae</taxon>
        <taxon>Recurvomyces</taxon>
    </lineage>
</organism>
<dbReference type="Gene3D" id="3.90.1300.10">
    <property type="entry name" value="Amidase signature (AS) domain"/>
    <property type="match status" value="1"/>
</dbReference>
<evidence type="ECO:0000313" key="5">
    <source>
        <dbReference type="Proteomes" id="UP001274830"/>
    </source>
</evidence>
<keyword evidence="2" id="KW-0378">Hydrolase</keyword>
<evidence type="ECO:0000259" key="3">
    <source>
        <dbReference type="Pfam" id="PF01425"/>
    </source>
</evidence>
<sequence length="167" mass="18348">MAAGNEPPVQSVKNVNLASIPAVSMPGLILLNGKRAGIQQAYRKLWVDNNLDAIITPGAPTTATPLDKWDSITYTMLWNFMDYPTCIIPVDCVQSGDVVDSVSHAINGERDEHNYLMYTGPEAYANAALSVQVVGMRQEDERLAQIVCQVDKILNVKHTKEHALPML</sequence>